<dbReference type="InterPro" id="IPR012312">
    <property type="entry name" value="Hemerythrin-like"/>
</dbReference>
<dbReference type="GO" id="GO:0005886">
    <property type="term" value="C:plasma membrane"/>
    <property type="evidence" value="ECO:0007669"/>
    <property type="project" value="TreeGrafter"/>
</dbReference>
<dbReference type="Gene3D" id="1.20.120.520">
    <property type="entry name" value="nmb1532 protein domain like"/>
    <property type="match status" value="1"/>
</dbReference>
<dbReference type="Pfam" id="PF01814">
    <property type="entry name" value="Hemerythrin"/>
    <property type="match status" value="1"/>
</dbReference>
<reference evidence="2 3" key="1">
    <citation type="journal article" date="2016" name="Front. Microbiol.">
        <title>Single-Cell (Meta-)Genomics of a Dimorphic Candidatus Thiomargarita nelsonii Reveals Genomic Plasticity.</title>
        <authorList>
            <person name="Flood B.E."/>
            <person name="Fliss P."/>
            <person name="Jones D.S."/>
            <person name="Dick G.J."/>
            <person name="Jain S."/>
            <person name="Kaster A.K."/>
            <person name="Winkel M."/>
            <person name="Mussmann M."/>
            <person name="Bailey J."/>
        </authorList>
    </citation>
    <scope>NUCLEOTIDE SEQUENCE [LARGE SCALE GENOMIC DNA]</scope>
    <source>
        <strain evidence="2">Hydrate Ridge</strain>
    </source>
</reference>
<sequence length="144" mass="16605">MESITQTLSHDHSRCDKLFAQAEASVAQKQWERSATDFADFRAAMERHFSMEEQVLFPTFEARTGQMGGPTQVMRMEHEQMRSVFAEMQESVNEKNSEQYLGLSETLLILMQQHNAKEEQMLYPMTDQVLSHEVPSVIEQMGSL</sequence>
<organism evidence="2 3">
    <name type="scientific">Candidatus Thiomargarita nelsonii</name>
    <dbReference type="NCBI Taxonomy" id="1003181"/>
    <lineage>
        <taxon>Bacteria</taxon>
        <taxon>Pseudomonadati</taxon>
        <taxon>Pseudomonadota</taxon>
        <taxon>Gammaproteobacteria</taxon>
        <taxon>Thiotrichales</taxon>
        <taxon>Thiotrichaceae</taxon>
        <taxon>Thiomargarita</taxon>
    </lineage>
</organism>
<dbReference type="Proteomes" id="UP000030428">
    <property type="component" value="Unassembled WGS sequence"/>
</dbReference>
<comment type="caution">
    <text evidence="2">The sequence shown here is derived from an EMBL/GenBank/DDBJ whole genome shotgun (WGS) entry which is preliminary data.</text>
</comment>
<accession>A0A0A6PF87</accession>
<feature type="domain" description="Hemerythrin-like" evidence="1">
    <location>
        <begin position="4"/>
        <end position="125"/>
    </location>
</feature>
<evidence type="ECO:0000259" key="1">
    <source>
        <dbReference type="Pfam" id="PF01814"/>
    </source>
</evidence>
<dbReference type="PANTHER" id="PTHR39966">
    <property type="entry name" value="BLL2471 PROTEIN-RELATED"/>
    <property type="match status" value="1"/>
</dbReference>
<evidence type="ECO:0000313" key="2">
    <source>
        <dbReference type="EMBL" id="KHD08914.1"/>
    </source>
</evidence>
<dbReference type="PANTHER" id="PTHR39966:SF3">
    <property type="entry name" value="DUF438 DOMAIN-CONTAINING PROTEIN"/>
    <property type="match status" value="1"/>
</dbReference>
<name>A0A0A6PF87_9GAMM</name>
<dbReference type="AlphaFoldDB" id="A0A0A6PF87"/>
<evidence type="ECO:0000313" key="3">
    <source>
        <dbReference type="Proteomes" id="UP000030428"/>
    </source>
</evidence>
<keyword evidence="3" id="KW-1185">Reference proteome</keyword>
<proteinExistence type="predicted"/>
<dbReference type="EMBL" id="JSZA02000031">
    <property type="protein sequence ID" value="KHD08914.1"/>
    <property type="molecule type" value="Genomic_DNA"/>
</dbReference>
<gene>
    <name evidence="2" type="ORF">PN36_10275</name>
</gene>
<protein>
    <recommendedName>
        <fullName evidence="1">Hemerythrin-like domain-containing protein</fullName>
    </recommendedName>
</protein>